<dbReference type="GO" id="GO:0005524">
    <property type="term" value="F:ATP binding"/>
    <property type="evidence" value="ECO:0007669"/>
    <property type="project" value="InterPro"/>
</dbReference>
<accession>A0A382UHI6</accession>
<evidence type="ECO:0000256" key="1">
    <source>
        <dbReference type="ARBA" id="ARBA00022692"/>
    </source>
</evidence>
<proteinExistence type="predicted"/>
<reference evidence="5" key="1">
    <citation type="submission" date="2018-05" db="EMBL/GenBank/DDBJ databases">
        <authorList>
            <person name="Lanie J.A."/>
            <person name="Ng W.-L."/>
            <person name="Kazmierczak K.M."/>
            <person name="Andrzejewski T.M."/>
            <person name="Davidsen T.M."/>
            <person name="Wayne K.J."/>
            <person name="Tettelin H."/>
            <person name="Glass J.I."/>
            <person name="Rusch D."/>
            <person name="Podicherti R."/>
            <person name="Tsui H.-C.T."/>
            <person name="Winkler M.E."/>
        </authorList>
    </citation>
    <scope>NUCLEOTIDE SEQUENCE</scope>
</reference>
<evidence type="ECO:0000256" key="4">
    <source>
        <dbReference type="SAM" id="Phobius"/>
    </source>
</evidence>
<dbReference type="AlphaFoldDB" id="A0A382UHI6"/>
<sequence length="98" mass="11008">MPYWPAFLLSIFGFFLYSITNVSFVQLISYIVDSLQPGTVPTSEEFSQYFSKYLAEGEDLNRTLIPAAIIVIAAARGVGAFVGNYFISYVSYYLVHNL</sequence>
<dbReference type="Gene3D" id="1.20.1560.10">
    <property type="entry name" value="ABC transporter type 1, transmembrane domain"/>
    <property type="match status" value="1"/>
</dbReference>
<organism evidence="5">
    <name type="scientific">marine metagenome</name>
    <dbReference type="NCBI Taxonomy" id="408172"/>
    <lineage>
        <taxon>unclassified sequences</taxon>
        <taxon>metagenomes</taxon>
        <taxon>ecological metagenomes</taxon>
    </lineage>
</organism>
<gene>
    <name evidence="5" type="ORF">METZ01_LOCUS386534</name>
</gene>
<evidence type="ECO:0000256" key="2">
    <source>
        <dbReference type="ARBA" id="ARBA00022989"/>
    </source>
</evidence>
<keyword evidence="2 4" id="KW-1133">Transmembrane helix</keyword>
<dbReference type="GO" id="GO:0016020">
    <property type="term" value="C:membrane"/>
    <property type="evidence" value="ECO:0007669"/>
    <property type="project" value="InterPro"/>
</dbReference>
<feature type="transmembrane region" description="Helical" evidence="4">
    <location>
        <begin position="64"/>
        <end position="87"/>
    </location>
</feature>
<evidence type="ECO:0000313" key="5">
    <source>
        <dbReference type="EMBL" id="SVD33680.1"/>
    </source>
</evidence>
<feature type="non-terminal residue" evidence="5">
    <location>
        <position position="98"/>
    </location>
</feature>
<feature type="transmembrane region" description="Helical" evidence="4">
    <location>
        <begin position="7"/>
        <end position="32"/>
    </location>
</feature>
<evidence type="ECO:0000256" key="3">
    <source>
        <dbReference type="ARBA" id="ARBA00023136"/>
    </source>
</evidence>
<dbReference type="InterPro" id="IPR036640">
    <property type="entry name" value="ABC1_TM_sf"/>
</dbReference>
<dbReference type="EMBL" id="UINC01144271">
    <property type="protein sequence ID" value="SVD33680.1"/>
    <property type="molecule type" value="Genomic_DNA"/>
</dbReference>
<name>A0A382UHI6_9ZZZZ</name>
<dbReference type="SUPFAM" id="SSF90123">
    <property type="entry name" value="ABC transporter transmembrane region"/>
    <property type="match status" value="1"/>
</dbReference>
<keyword evidence="1 4" id="KW-0812">Transmembrane</keyword>
<protein>
    <submittedName>
        <fullName evidence="5">Uncharacterized protein</fullName>
    </submittedName>
</protein>
<keyword evidence="3 4" id="KW-0472">Membrane</keyword>